<evidence type="ECO:0000313" key="3">
    <source>
        <dbReference type="EMBL" id="UYG17931.1"/>
    </source>
</evidence>
<dbReference type="InterPro" id="IPR046671">
    <property type="entry name" value="DUF6541"/>
</dbReference>
<feature type="transmembrane region" description="Helical" evidence="2">
    <location>
        <begin position="513"/>
        <end position="530"/>
    </location>
</feature>
<gene>
    <name evidence="3" type="ORF">BRM3_05795</name>
</gene>
<evidence type="ECO:0000256" key="1">
    <source>
        <dbReference type="SAM" id="MobiDB-lite"/>
    </source>
</evidence>
<keyword evidence="2" id="KW-0812">Transmembrane</keyword>
<feature type="transmembrane region" description="Helical" evidence="2">
    <location>
        <begin position="310"/>
        <end position="328"/>
    </location>
</feature>
<feature type="transmembrane region" description="Helical" evidence="2">
    <location>
        <begin position="133"/>
        <end position="153"/>
    </location>
</feature>
<name>A0ABY6G3Z1_9MICO</name>
<feature type="transmembrane region" description="Helical" evidence="2">
    <location>
        <begin position="64"/>
        <end position="85"/>
    </location>
</feature>
<keyword evidence="2" id="KW-1133">Transmembrane helix</keyword>
<organism evidence="3 4">
    <name type="scientific">Brachybacterium huguangmaarense</name>
    <dbReference type="NCBI Taxonomy" id="1652028"/>
    <lineage>
        <taxon>Bacteria</taxon>
        <taxon>Bacillati</taxon>
        <taxon>Actinomycetota</taxon>
        <taxon>Actinomycetes</taxon>
        <taxon>Micrococcales</taxon>
        <taxon>Dermabacteraceae</taxon>
        <taxon>Brachybacterium</taxon>
    </lineage>
</organism>
<keyword evidence="2" id="KW-0472">Membrane</keyword>
<feature type="transmembrane region" description="Helical" evidence="2">
    <location>
        <begin position="406"/>
        <end position="430"/>
    </location>
</feature>
<feature type="transmembrane region" description="Helical" evidence="2">
    <location>
        <begin position="257"/>
        <end position="276"/>
    </location>
</feature>
<feature type="region of interest" description="Disordered" evidence="1">
    <location>
        <begin position="96"/>
        <end position="121"/>
    </location>
</feature>
<dbReference type="RefSeq" id="WP_263595138.1">
    <property type="nucleotide sequence ID" value="NZ_CP107020.1"/>
</dbReference>
<feature type="transmembrane region" description="Helical" evidence="2">
    <location>
        <begin position="481"/>
        <end position="501"/>
    </location>
</feature>
<feature type="transmembrane region" description="Helical" evidence="2">
    <location>
        <begin position="282"/>
        <end position="303"/>
    </location>
</feature>
<evidence type="ECO:0000256" key="2">
    <source>
        <dbReference type="SAM" id="Phobius"/>
    </source>
</evidence>
<sequence>MQTWIPLLAPLAVTVLLLVVPGLAVAVATGRRGMGAVLLAPALSTTIIATAAIVFGLTGLRWNVWMVIALALVACVLVLLGRWILQRRRARRRDRRAAAEGSGAEGPASLRPAFPGRTAGSRRVSVGPVVERWWSWGDTWLLGGLVLGGLLWARHMRNILGSPDAISQTFDNIFHLSAIRYILDTGDASALTLSSLNAAPGTSQFYPAAWHDVVSLVVEITGAGIPVASNAMLCSAVLVWVASCLFLTRSMLPDSPVAAAVTGVMTASVTAFPGLAMDFGVLYPNLLGIALAPIMIGLGIQLLRVAPVRRYGTGTALGLLVLVSPGVALAHPNAVMTVVVFATAAVLVRCAGSLRDGVIGRISRWWIPVAVVLAAVWLVVVDYLWGVLRPPLSQLRWEPFTSFTDAVGQGLLNAPLGLWPAWIVSILAVLGLYRTVRRRENLWLPVTWVLLGYCWLIVAAQPYDAWRLKISGVWYTDPYRVAMVLPLVVLPLAVQGALGLVELVTRRSWRRGPLVLVIAVVAAAALVLVTQRAPYMNNSIERIEKQYAETEHSALLTPDERALIERLPSEVPADAVVATDPWDGSSLAYPLADVQTTNHHALAYVRPAEEVLREDLNRAESDPAVCTAVDDLHVRYVLDFGEQNVNDAPGTYPGFDGLASAPGFELVDQQGAAKLYEITACGAQR</sequence>
<feature type="transmembrane region" description="Helical" evidence="2">
    <location>
        <begin position="227"/>
        <end position="248"/>
    </location>
</feature>
<feature type="transmembrane region" description="Helical" evidence="2">
    <location>
        <begin position="334"/>
        <end position="354"/>
    </location>
</feature>
<feature type="transmembrane region" description="Helical" evidence="2">
    <location>
        <begin position="366"/>
        <end position="386"/>
    </location>
</feature>
<dbReference type="EMBL" id="CP107020">
    <property type="protein sequence ID" value="UYG17931.1"/>
    <property type="molecule type" value="Genomic_DNA"/>
</dbReference>
<protein>
    <submittedName>
        <fullName evidence="3">Uncharacterized protein</fullName>
    </submittedName>
</protein>
<feature type="transmembrane region" description="Helical" evidence="2">
    <location>
        <begin position="36"/>
        <end position="58"/>
    </location>
</feature>
<accession>A0ABY6G3Z1</accession>
<proteinExistence type="predicted"/>
<dbReference type="Pfam" id="PF20176">
    <property type="entry name" value="DUF6541"/>
    <property type="match status" value="1"/>
</dbReference>
<reference evidence="3" key="1">
    <citation type="submission" date="2022-10" db="EMBL/GenBank/DDBJ databases">
        <title>Whole-Genome Sequencing of Brachybacterium huguangmaarense BRM-3, Isolated from Betula schmidtii.</title>
        <authorList>
            <person name="Haam D."/>
        </authorList>
    </citation>
    <scope>NUCLEOTIDE SEQUENCE</scope>
    <source>
        <strain evidence="3">BRM-3</strain>
    </source>
</reference>
<keyword evidence="4" id="KW-1185">Reference proteome</keyword>
<feature type="transmembrane region" description="Helical" evidence="2">
    <location>
        <begin position="6"/>
        <end position="29"/>
    </location>
</feature>
<feature type="transmembrane region" description="Helical" evidence="2">
    <location>
        <begin position="442"/>
        <end position="461"/>
    </location>
</feature>
<evidence type="ECO:0000313" key="4">
    <source>
        <dbReference type="Proteomes" id="UP001164305"/>
    </source>
</evidence>
<dbReference type="Proteomes" id="UP001164305">
    <property type="component" value="Chromosome"/>
</dbReference>